<dbReference type="InterPro" id="IPR050216">
    <property type="entry name" value="LRR_domain-containing"/>
</dbReference>
<dbReference type="SUPFAM" id="SSF52058">
    <property type="entry name" value="L domain-like"/>
    <property type="match status" value="1"/>
</dbReference>
<keyword evidence="2" id="KW-0677">Repeat</keyword>
<keyword evidence="5" id="KW-1133">Transmembrane helix</keyword>
<feature type="transmembrane region" description="Helical" evidence="5">
    <location>
        <begin position="7"/>
        <end position="30"/>
    </location>
</feature>
<dbReference type="PANTHER" id="PTHR48051">
    <property type="match status" value="1"/>
</dbReference>
<feature type="domain" description="LNR" evidence="6">
    <location>
        <begin position="555"/>
        <end position="585"/>
    </location>
</feature>
<evidence type="ECO:0000256" key="3">
    <source>
        <dbReference type="ARBA" id="ARBA00023157"/>
    </source>
</evidence>
<organism evidence="7 8">
    <name type="scientific">Saprolegnia diclina (strain VS20)</name>
    <dbReference type="NCBI Taxonomy" id="1156394"/>
    <lineage>
        <taxon>Eukaryota</taxon>
        <taxon>Sar</taxon>
        <taxon>Stramenopiles</taxon>
        <taxon>Oomycota</taxon>
        <taxon>Saprolegniomycetes</taxon>
        <taxon>Saprolegniales</taxon>
        <taxon>Saprolegniaceae</taxon>
        <taxon>Saprolegnia</taxon>
    </lineage>
</organism>
<keyword evidence="4" id="KW-0325">Glycoprotein</keyword>
<dbReference type="GeneID" id="19952518"/>
<feature type="transmembrane region" description="Helical" evidence="5">
    <location>
        <begin position="268"/>
        <end position="288"/>
    </location>
</feature>
<dbReference type="InterPro" id="IPR032675">
    <property type="entry name" value="LRR_dom_sf"/>
</dbReference>
<dbReference type="PANTHER" id="PTHR48051:SF1">
    <property type="entry name" value="RAS SUPPRESSOR PROTEIN 1"/>
    <property type="match status" value="1"/>
</dbReference>
<dbReference type="EMBL" id="JH767175">
    <property type="protein sequence ID" value="EQC30474.1"/>
    <property type="molecule type" value="Genomic_DNA"/>
</dbReference>
<dbReference type="Gene3D" id="4.10.470.20">
    <property type="match status" value="1"/>
</dbReference>
<feature type="transmembrane region" description="Helical" evidence="5">
    <location>
        <begin position="111"/>
        <end position="130"/>
    </location>
</feature>
<evidence type="ECO:0000256" key="1">
    <source>
        <dbReference type="ARBA" id="ARBA00022614"/>
    </source>
</evidence>
<dbReference type="InterPro" id="IPR001611">
    <property type="entry name" value="Leu-rich_rpt"/>
</dbReference>
<dbReference type="Pfam" id="PF00066">
    <property type="entry name" value="Notch"/>
    <property type="match status" value="1"/>
</dbReference>
<dbReference type="OMA" id="AFACTHL"/>
<evidence type="ECO:0000259" key="6">
    <source>
        <dbReference type="Pfam" id="PF00066"/>
    </source>
</evidence>
<dbReference type="SMART" id="SM00369">
    <property type="entry name" value="LRR_TYP"/>
    <property type="match status" value="2"/>
</dbReference>
<proteinExistence type="predicted"/>
<evidence type="ECO:0000313" key="8">
    <source>
        <dbReference type="Proteomes" id="UP000030762"/>
    </source>
</evidence>
<dbReference type="InterPro" id="IPR000800">
    <property type="entry name" value="Notch_dom"/>
</dbReference>
<dbReference type="PROSITE" id="PS51450">
    <property type="entry name" value="LRR"/>
    <property type="match status" value="1"/>
</dbReference>
<dbReference type="Gene3D" id="3.80.10.10">
    <property type="entry name" value="Ribonuclease Inhibitor"/>
    <property type="match status" value="1"/>
</dbReference>
<feature type="transmembrane region" description="Helical" evidence="5">
    <location>
        <begin position="150"/>
        <end position="171"/>
    </location>
</feature>
<keyword evidence="5" id="KW-0472">Membrane</keyword>
<accession>T0PY73</accession>
<keyword evidence="8" id="KW-1185">Reference proteome</keyword>
<dbReference type="STRING" id="1156394.T0PY73"/>
<dbReference type="Pfam" id="PF13855">
    <property type="entry name" value="LRR_8"/>
    <property type="match status" value="1"/>
</dbReference>
<sequence length="592" mass="65082">MRRAFVAVALLKHAASCVYLLLLGLLMLFAKPSDQVKFQVYAMKTLSAPLYLAFACTHLLGAISLLVPIRYRRSMTPLRWRSLSVPSRVVQLGNVVETTVQLLQAWRLSMYTVDVDVAVAYALLVSIAAISTPWPARSDAARLVNSLTSFGLSTGFYLVVVVPALLVAKFVDPRVGYSSNWTVRYTLLTRFLAPNTALDLLEKVILFSASLWNVRQLVDPMLFLRSSIVAPTARTSRAIGPLVSSFDRWAPQKPPRCYGWHKWVKRGLVAYSFGIGLVSAIAGLSVAVSPRRCPPECRMVTTPWWTTSCTCALLRIECNDTNTEYATRLFTSNQLGSMLFYVQWVRCPLPDGLDISSLSQFPQLYGLTVQSAQLPANWSLPNGASWPSNLLSLNFYDTPFMDVPPALSVLPTYCQTLTLSRSLMTSALPLTRPSSWSNLAALLLSDNQLREWPNWMHELRALERLDVSSNQLTSIPETELISLPALSRLQVAQNRVPTLPYALLAAKPALVLDVSNNPIETVMSDAVAARIADRQVLVDGSPYCLAGGDGCNAVCAPTCSNLARGNNVCDRSCYNPECAFDAGDCAANGTQW</sequence>
<name>T0PY73_SAPDV</name>
<evidence type="ECO:0000256" key="4">
    <source>
        <dbReference type="ARBA" id="ARBA00023180"/>
    </source>
</evidence>
<evidence type="ECO:0000256" key="2">
    <source>
        <dbReference type="ARBA" id="ARBA00022737"/>
    </source>
</evidence>
<keyword evidence="5" id="KW-0812">Transmembrane</keyword>
<reference evidence="7 8" key="1">
    <citation type="submission" date="2012-04" db="EMBL/GenBank/DDBJ databases">
        <title>The Genome Sequence of Saprolegnia declina VS20.</title>
        <authorList>
            <consortium name="The Broad Institute Genome Sequencing Platform"/>
            <person name="Russ C."/>
            <person name="Nusbaum C."/>
            <person name="Tyler B."/>
            <person name="van West P."/>
            <person name="Dieguez-Uribeondo J."/>
            <person name="de Bruijn I."/>
            <person name="Tripathy S."/>
            <person name="Jiang R."/>
            <person name="Young S.K."/>
            <person name="Zeng Q."/>
            <person name="Gargeya S."/>
            <person name="Fitzgerald M."/>
            <person name="Haas B."/>
            <person name="Abouelleil A."/>
            <person name="Alvarado L."/>
            <person name="Arachchi H.M."/>
            <person name="Berlin A."/>
            <person name="Chapman S.B."/>
            <person name="Goldberg J."/>
            <person name="Griggs A."/>
            <person name="Gujja S."/>
            <person name="Hansen M."/>
            <person name="Howarth C."/>
            <person name="Imamovic A."/>
            <person name="Larimer J."/>
            <person name="McCowen C."/>
            <person name="Montmayeur A."/>
            <person name="Murphy C."/>
            <person name="Neiman D."/>
            <person name="Pearson M."/>
            <person name="Priest M."/>
            <person name="Roberts A."/>
            <person name="Saif S."/>
            <person name="Shea T."/>
            <person name="Sisk P."/>
            <person name="Sykes S."/>
            <person name="Wortman J."/>
            <person name="Nusbaum C."/>
            <person name="Birren B."/>
        </authorList>
    </citation>
    <scope>NUCLEOTIDE SEQUENCE [LARGE SCALE GENOMIC DNA]</scope>
    <source>
        <strain evidence="7 8">VS20</strain>
    </source>
</reference>
<dbReference type="RefSeq" id="XP_008616067.1">
    <property type="nucleotide sequence ID" value="XM_008617845.1"/>
</dbReference>
<evidence type="ECO:0000313" key="7">
    <source>
        <dbReference type="EMBL" id="EQC30474.1"/>
    </source>
</evidence>
<keyword evidence="1" id="KW-0433">Leucine-rich repeat</keyword>
<dbReference type="VEuPathDB" id="FungiDB:SDRG_11791"/>
<dbReference type="InterPro" id="IPR003591">
    <property type="entry name" value="Leu-rich_rpt_typical-subtyp"/>
</dbReference>
<dbReference type="OrthoDB" id="1728874at2759"/>
<dbReference type="InParanoid" id="T0PY73"/>
<feature type="transmembrane region" description="Helical" evidence="5">
    <location>
        <begin position="50"/>
        <end position="71"/>
    </location>
</feature>
<dbReference type="AlphaFoldDB" id="T0PY73"/>
<protein>
    <recommendedName>
        <fullName evidence="6">LNR domain-containing protein</fullName>
    </recommendedName>
</protein>
<dbReference type="Proteomes" id="UP000030762">
    <property type="component" value="Unassembled WGS sequence"/>
</dbReference>
<dbReference type="GO" id="GO:0005737">
    <property type="term" value="C:cytoplasm"/>
    <property type="evidence" value="ECO:0007669"/>
    <property type="project" value="TreeGrafter"/>
</dbReference>
<keyword evidence="3" id="KW-1015">Disulfide bond</keyword>
<gene>
    <name evidence="7" type="ORF">SDRG_11791</name>
</gene>
<evidence type="ECO:0000256" key="5">
    <source>
        <dbReference type="SAM" id="Phobius"/>
    </source>
</evidence>